<dbReference type="EMBL" id="JAGEPA010000001">
    <property type="protein sequence ID" value="MBO1430822.1"/>
    <property type="molecule type" value="Genomic_DNA"/>
</dbReference>
<accession>A0ABS3MHA8</accession>
<name>A0ABS3MHA8_9BRAD</name>
<feature type="compositionally biased region" description="Basic and acidic residues" evidence="1">
    <location>
        <begin position="60"/>
        <end position="69"/>
    </location>
</feature>
<feature type="region of interest" description="Disordered" evidence="1">
    <location>
        <begin position="1"/>
        <end position="26"/>
    </location>
</feature>
<dbReference type="Proteomes" id="UP000692816">
    <property type="component" value="Unassembled WGS sequence"/>
</dbReference>
<evidence type="ECO:0000313" key="2">
    <source>
        <dbReference type="EMBL" id="MBO1430822.1"/>
    </source>
</evidence>
<organism evidence="2 3">
    <name type="scientific">Bradyrhizobium quebecense</name>
    <dbReference type="NCBI Taxonomy" id="2748629"/>
    <lineage>
        <taxon>Bacteria</taxon>
        <taxon>Pseudomonadati</taxon>
        <taxon>Pseudomonadota</taxon>
        <taxon>Alphaproteobacteria</taxon>
        <taxon>Hyphomicrobiales</taxon>
        <taxon>Nitrobacteraceae</taxon>
        <taxon>Bradyrhizobium</taxon>
    </lineage>
</organism>
<keyword evidence="3" id="KW-1185">Reference proteome</keyword>
<proteinExistence type="predicted"/>
<gene>
    <name evidence="2" type="ORF">J4P68_15420</name>
</gene>
<reference evidence="2" key="1">
    <citation type="journal article" date="2021" name="Int. J. Syst. Evol. Microbiol.">
        <title>Bradyrhizobium septentrionale sp. nov. (sv. septentrionale) and Bradyrhizobium quebecense sp. nov. (sv. septentrionale) associated with legumes native to Canada possess rearranged symbiosis genes and numerous insertion sequences.</title>
        <authorList>
            <person name="Bromfield E.S.P."/>
            <person name="Cloutier S."/>
        </authorList>
    </citation>
    <scope>NUCLEOTIDE SEQUENCE</scope>
    <source>
        <strain evidence="2">12S5</strain>
    </source>
</reference>
<protein>
    <submittedName>
        <fullName evidence="2">Uncharacterized protein</fullName>
    </submittedName>
</protein>
<dbReference type="RefSeq" id="WP_207833538.1">
    <property type="nucleotide sequence ID" value="NZ_CP088282.1"/>
</dbReference>
<evidence type="ECO:0000256" key="1">
    <source>
        <dbReference type="SAM" id="MobiDB-lite"/>
    </source>
</evidence>
<evidence type="ECO:0000313" key="3">
    <source>
        <dbReference type="Proteomes" id="UP000692816"/>
    </source>
</evidence>
<sequence length="93" mass="10197">MSRHHTLPPIVYTPPPSKPKPARRQRGVGYAYGASAADEAMDVEDGAPARSEQVAPQHARPVEIIERRTPSPNGKLSDDTLRAMLEVQEKDAK</sequence>
<feature type="region of interest" description="Disordered" evidence="1">
    <location>
        <begin position="39"/>
        <end position="79"/>
    </location>
</feature>
<comment type="caution">
    <text evidence="2">The sequence shown here is derived from an EMBL/GenBank/DDBJ whole genome shotgun (WGS) entry which is preliminary data.</text>
</comment>